<evidence type="ECO:0000256" key="22">
    <source>
        <dbReference type="RuleBase" id="RU000477"/>
    </source>
</evidence>
<evidence type="ECO:0000256" key="12">
    <source>
        <dbReference type="ARBA" id="ARBA00023097"/>
    </source>
</evidence>
<dbReference type="PANTHER" id="PTHR45665">
    <property type="entry name" value="AQUAPORIN-8"/>
    <property type="match status" value="1"/>
</dbReference>
<evidence type="ECO:0000256" key="18">
    <source>
        <dbReference type="ARBA" id="ARBA00047305"/>
    </source>
</evidence>
<evidence type="ECO:0000256" key="16">
    <source>
        <dbReference type="ARBA" id="ARBA00034651"/>
    </source>
</evidence>
<evidence type="ECO:0000256" key="14">
    <source>
        <dbReference type="ARBA" id="ARBA00023136"/>
    </source>
</evidence>
<evidence type="ECO:0000256" key="2">
    <source>
        <dbReference type="ARBA" id="ARBA00004448"/>
    </source>
</evidence>
<dbReference type="PROSITE" id="PS00221">
    <property type="entry name" value="MIP"/>
    <property type="match status" value="1"/>
</dbReference>
<feature type="transmembrane region" description="Helical" evidence="23">
    <location>
        <begin position="107"/>
        <end position="136"/>
    </location>
</feature>
<evidence type="ECO:0000256" key="11">
    <source>
        <dbReference type="ARBA" id="ARBA00022989"/>
    </source>
</evidence>
<evidence type="ECO:0000256" key="20">
    <source>
        <dbReference type="ARBA" id="ARBA00060365"/>
    </source>
</evidence>
<evidence type="ECO:0000256" key="4">
    <source>
        <dbReference type="ARBA" id="ARBA00006175"/>
    </source>
</evidence>
<dbReference type="GO" id="GO:0019755">
    <property type="term" value="P:one-carbon compound transport"/>
    <property type="evidence" value="ECO:0007669"/>
    <property type="project" value="UniProtKB-ARBA"/>
</dbReference>
<dbReference type="InterPro" id="IPR023277">
    <property type="entry name" value="Aquaporin_8"/>
</dbReference>
<evidence type="ECO:0000256" key="7">
    <source>
        <dbReference type="ARBA" id="ARBA00022692"/>
    </source>
</evidence>
<dbReference type="PRINTS" id="PR00783">
    <property type="entry name" value="MINTRINSICP"/>
</dbReference>
<dbReference type="PRINTS" id="PR02020">
    <property type="entry name" value="AQUAPORIN8"/>
</dbReference>
<dbReference type="Proteomes" id="UP000727407">
    <property type="component" value="Unassembled WGS sequence"/>
</dbReference>
<feature type="transmembrane region" description="Helical" evidence="23">
    <location>
        <begin position="192"/>
        <end position="216"/>
    </location>
</feature>
<dbReference type="PANTHER" id="PTHR45665:SF6">
    <property type="entry name" value="AQP8A PROTEIN"/>
    <property type="match status" value="1"/>
</dbReference>
<keyword evidence="15" id="KW-0325">Glycoprotein</keyword>
<organism evidence="24 25">
    <name type="scientific">Clarias magur</name>
    <name type="common">Asian catfish</name>
    <name type="synonym">Macropteronotus magur</name>
    <dbReference type="NCBI Taxonomy" id="1594786"/>
    <lineage>
        <taxon>Eukaryota</taxon>
        <taxon>Metazoa</taxon>
        <taxon>Chordata</taxon>
        <taxon>Craniata</taxon>
        <taxon>Vertebrata</taxon>
        <taxon>Euteleostomi</taxon>
        <taxon>Actinopterygii</taxon>
        <taxon>Neopterygii</taxon>
        <taxon>Teleostei</taxon>
        <taxon>Ostariophysi</taxon>
        <taxon>Siluriformes</taxon>
        <taxon>Clariidae</taxon>
        <taxon>Clarias</taxon>
    </lineage>
</organism>
<dbReference type="EMBL" id="QNUK01000103">
    <property type="protein sequence ID" value="KAF5901856.1"/>
    <property type="molecule type" value="Genomic_DNA"/>
</dbReference>
<keyword evidence="6" id="KW-1003">Cell membrane</keyword>
<protein>
    <recommendedName>
        <fullName evidence="21">Aquaporin-8</fullName>
    </recommendedName>
</protein>
<evidence type="ECO:0000313" key="25">
    <source>
        <dbReference type="Proteomes" id="UP000727407"/>
    </source>
</evidence>
<evidence type="ECO:0000256" key="8">
    <source>
        <dbReference type="ARBA" id="ARBA00022737"/>
    </source>
</evidence>
<dbReference type="InterPro" id="IPR000425">
    <property type="entry name" value="MIP"/>
</dbReference>
<comment type="caution">
    <text evidence="24">The sequence shown here is derived from an EMBL/GenBank/DDBJ whole genome shotgun (WGS) entry which is preliminary data.</text>
</comment>
<keyword evidence="8" id="KW-0677">Repeat</keyword>
<comment type="catalytic activity">
    <reaction evidence="19">
        <text>formamide(out) = formamide(in)</text>
        <dbReference type="Rhea" id="RHEA:74387"/>
        <dbReference type="ChEBI" id="CHEBI:16397"/>
    </reaction>
</comment>
<dbReference type="SUPFAM" id="SSF81338">
    <property type="entry name" value="Aquaporin-like"/>
    <property type="match status" value="1"/>
</dbReference>
<dbReference type="GO" id="GO:0005743">
    <property type="term" value="C:mitochondrial inner membrane"/>
    <property type="evidence" value="ECO:0007669"/>
    <property type="project" value="UniProtKB-SubCell"/>
</dbReference>
<reference evidence="24" key="1">
    <citation type="submission" date="2020-07" db="EMBL/GenBank/DDBJ databases">
        <title>Clarias magur genome sequencing, assembly and annotation.</title>
        <authorList>
            <person name="Kushwaha B."/>
            <person name="Kumar R."/>
            <person name="Das P."/>
            <person name="Joshi C.G."/>
            <person name="Kumar D."/>
            <person name="Nagpure N.S."/>
            <person name="Pandey M."/>
            <person name="Agarwal S."/>
            <person name="Srivastava S."/>
            <person name="Singh M."/>
            <person name="Sahoo L."/>
            <person name="Jayasankar P."/>
            <person name="Meher P.K."/>
            <person name="Koringa P.G."/>
            <person name="Iquebal M.A."/>
            <person name="Das S.P."/>
            <person name="Bit A."/>
            <person name="Patnaik S."/>
            <person name="Patel N."/>
            <person name="Shah T.M."/>
            <person name="Hinsu A."/>
            <person name="Jena J.K."/>
        </authorList>
    </citation>
    <scope>NUCLEOTIDE SEQUENCE</scope>
    <source>
        <strain evidence="24">CIFAMagur01</strain>
        <tissue evidence="24">Testis</tissue>
    </source>
</reference>
<evidence type="ECO:0000256" key="19">
    <source>
        <dbReference type="ARBA" id="ARBA00050618"/>
    </source>
</evidence>
<dbReference type="GO" id="GO:0080170">
    <property type="term" value="P:hydrogen peroxide transmembrane transport"/>
    <property type="evidence" value="ECO:0007669"/>
    <property type="project" value="UniProtKB-ARBA"/>
</dbReference>
<keyword evidence="10" id="KW-0256">Endoplasmic reticulum</keyword>
<dbReference type="OrthoDB" id="3222at2759"/>
<keyword evidence="9" id="KW-0999">Mitochondrion inner membrane</keyword>
<evidence type="ECO:0000256" key="13">
    <source>
        <dbReference type="ARBA" id="ARBA00023128"/>
    </source>
</evidence>
<accession>A0A8J4TPC4</accession>
<dbReference type="Pfam" id="PF00230">
    <property type="entry name" value="MIP"/>
    <property type="match status" value="1"/>
</dbReference>
<evidence type="ECO:0000256" key="1">
    <source>
        <dbReference type="ARBA" id="ARBA00004424"/>
    </source>
</evidence>
<keyword evidence="11 23" id="KW-1133">Transmembrane helix</keyword>
<comment type="catalytic activity">
    <reaction evidence="17">
        <text>methylamine(out) = methylamine(in)</text>
        <dbReference type="Rhea" id="RHEA:74391"/>
        <dbReference type="ChEBI" id="CHEBI:59338"/>
    </reaction>
</comment>
<dbReference type="GO" id="GO:0016323">
    <property type="term" value="C:basolateral plasma membrane"/>
    <property type="evidence" value="ECO:0007669"/>
    <property type="project" value="UniProtKB-SubCell"/>
</dbReference>
<keyword evidence="12" id="KW-0558">Oxidation</keyword>
<keyword evidence="5 22" id="KW-0813">Transport</keyword>
<keyword evidence="7 22" id="KW-0812">Transmembrane</keyword>
<evidence type="ECO:0000256" key="17">
    <source>
        <dbReference type="ARBA" id="ARBA00036281"/>
    </source>
</evidence>
<evidence type="ECO:0000256" key="3">
    <source>
        <dbReference type="ARBA" id="ARBA00004554"/>
    </source>
</evidence>
<keyword evidence="25" id="KW-1185">Reference proteome</keyword>
<proteinExistence type="inferred from homology"/>
<evidence type="ECO:0000256" key="5">
    <source>
        <dbReference type="ARBA" id="ARBA00022448"/>
    </source>
</evidence>
<evidence type="ECO:0000256" key="6">
    <source>
        <dbReference type="ARBA" id="ARBA00022475"/>
    </source>
</evidence>
<dbReference type="GO" id="GO:0030868">
    <property type="term" value="C:smooth endoplasmic reticulum membrane"/>
    <property type="evidence" value="ECO:0007669"/>
    <property type="project" value="UniProtKB-SubCell"/>
</dbReference>
<dbReference type="Gene3D" id="1.20.1080.10">
    <property type="entry name" value="Glycerol uptake facilitator protein"/>
    <property type="match status" value="1"/>
</dbReference>
<feature type="transmembrane region" description="Helical" evidence="23">
    <location>
        <begin position="165"/>
        <end position="185"/>
    </location>
</feature>
<comment type="catalytic activity">
    <reaction evidence="16">
        <text>H2O(in) = H2O(out)</text>
        <dbReference type="Rhea" id="RHEA:29667"/>
        <dbReference type="ChEBI" id="CHEBI:15377"/>
    </reaction>
</comment>
<evidence type="ECO:0000256" key="10">
    <source>
        <dbReference type="ARBA" id="ARBA00022824"/>
    </source>
</evidence>
<feature type="transmembrane region" description="Helical" evidence="23">
    <location>
        <begin position="236"/>
        <end position="257"/>
    </location>
</feature>
<comment type="similarity">
    <text evidence="4 22">Belongs to the MIP/aquaporin (TC 1.A.8) family.</text>
</comment>
<evidence type="ECO:0000256" key="23">
    <source>
        <dbReference type="SAM" id="Phobius"/>
    </source>
</evidence>
<feature type="non-terminal residue" evidence="24">
    <location>
        <position position="1"/>
    </location>
</feature>
<gene>
    <name evidence="24" type="ORF">DAT39_008426</name>
</gene>
<evidence type="ECO:0000256" key="9">
    <source>
        <dbReference type="ARBA" id="ARBA00022792"/>
    </source>
</evidence>
<dbReference type="InterPro" id="IPR034294">
    <property type="entry name" value="Aquaporin_transptr"/>
</dbReference>
<dbReference type="GO" id="GO:0015250">
    <property type="term" value="F:water channel activity"/>
    <property type="evidence" value="ECO:0007669"/>
    <property type="project" value="TreeGrafter"/>
</dbReference>
<evidence type="ECO:0000313" key="24">
    <source>
        <dbReference type="EMBL" id="KAF5901856.1"/>
    </source>
</evidence>
<feature type="transmembrane region" description="Helical" evidence="23">
    <location>
        <begin position="42"/>
        <end position="65"/>
    </location>
</feature>
<keyword evidence="14 23" id="KW-0472">Membrane</keyword>
<evidence type="ECO:0000256" key="15">
    <source>
        <dbReference type="ARBA" id="ARBA00023180"/>
    </source>
</evidence>
<dbReference type="GO" id="GO:0046691">
    <property type="term" value="C:intracellular canaliculus"/>
    <property type="evidence" value="ECO:0007669"/>
    <property type="project" value="UniProtKB-ARBA"/>
</dbReference>
<keyword evidence="13" id="KW-0496">Mitochondrion</keyword>
<comment type="catalytic activity">
    <reaction evidence="18">
        <text>H2O2(out) = H2O2(in)</text>
        <dbReference type="Rhea" id="RHEA:74375"/>
        <dbReference type="ChEBI" id="CHEBI:16240"/>
    </reaction>
</comment>
<sequence length="364" mass="38944">MSTRHSKSSTDTEMCNSVSVFDVEEAEDETVIHRLVKVFQPYIQPCMAELVGSALFIFTGCMAVIENPQDTGSLQPALAHGLALSIVIALFGEISGGHFNPAVSVSVYLIGGLNVILLIPYILAQLCGGLIGAGLAKSISLPHNYYNASGGAFNIVQERAQIESAVIAEMVMTMFLTMSVCMGAVNGKTRTLLAPFCIGLTVAADILAGGAVSGACMNPARAFGPAAVASYWKYHWIYWVGPMAGALLTATLIRLMLGDEKIRVILKLLTDISILEKMEAAIEDKGTMILQFFQKKPTNEEVKQVLSKFDATESTLLGPCVILLVMAHFKEKVDALIIQVDATATPADVEGSMSLPDSPRLIVQ</sequence>
<comment type="subcellular location">
    <subcellularLocation>
        <location evidence="1">Apical cell membrane</location>
        <topology evidence="1">Multi-pass membrane protein</topology>
    </subcellularLocation>
    <subcellularLocation>
        <location evidence="3">Basolateral cell membrane</location>
        <topology evidence="3">Multi-pass membrane protein</topology>
    </subcellularLocation>
    <subcellularLocation>
        <location evidence="2">Mitochondrion inner membrane</location>
        <topology evidence="2">Multi-pass membrane protein</topology>
    </subcellularLocation>
    <subcellularLocation>
        <location evidence="20">Smooth endoplasmic reticulum membrane</location>
        <topology evidence="20">Multi-pass membrane protein</topology>
    </subcellularLocation>
</comment>
<feature type="transmembrane region" description="Helical" evidence="23">
    <location>
        <begin position="77"/>
        <end position="95"/>
    </location>
</feature>
<evidence type="ECO:0000256" key="21">
    <source>
        <dbReference type="ARBA" id="ARBA00074374"/>
    </source>
</evidence>
<dbReference type="GO" id="GO:0072488">
    <property type="term" value="P:ammonium transmembrane transport"/>
    <property type="evidence" value="ECO:0007669"/>
    <property type="project" value="UniProtKB-ARBA"/>
</dbReference>
<dbReference type="InterPro" id="IPR023271">
    <property type="entry name" value="Aquaporin-like"/>
</dbReference>
<name>A0A8J4TPC4_CLAMG</name>
<dbReference type="InterPro" id="IPR022357">
    <property type="entry name" value="MIP_CS"/>
</dbReference>
<dbReference type="AlphaFoldDB" id="A0A8J4TPC4"/>
<dbReference type="FunFam" id="1.20.1080.10:FF:000015">
    <property type="entry name" value="Aquaporin 8"/>
    <property type="match status" value="1"/>
</dbReference>